<keyword evidence="2 6" id="KW-0808">Transferase</keyword>
<evidence type="ECO:0000313" key="9">
    <source>
        <dbReference type="Proteomes" id="UP000232149"/>
    </source>
</evidence>
<organism evidence="7 10">
    <name type="scientific">Leptospira adleri</name>
    <dbReference type="NCBI Taxonomy" id="2023186"/>
    <lineage>
        <taxon>Bacteria</taxon>
        <taxon>Pseudomonadati</taxon>
        <taxon>Spirochaetota</taxon>
        <taxon>Spirochaetia</taxon>
        <taxon>Leptospirales</taxon>
        <taxon>Leptospiraceae</taxon>
        <taxon>Leptospira</taxon>
    </lineage>
</organism>
<dbReference type="InterPro" id="IPR001576">
    <property type="entry name" value="Phosphoglycerate_kinase"/>
</dbReference>
<dbReference type="Proteomes" id="UP000232149">
    <property type="component" value="Unassembled WGS sequence"/>
</dbReference>
<dbReference type="Gene3D" id="3.40.50.1260">
    <property type="entry name" value="Phosphoglycerate kinase, N-terminal domain"/>
    <property type="match status" value="1"/>
</dbReference>
<evidence type="ECO:0000313" key="7">
    <source>
        <dbReference type="EMBL" id="PJZ55291.1"/>
    </source>
</evidence>
<keyword evidence="4 6" id="KW-0418">Kinase</keyword>
<protein>
    <recommendedName>
        <fullName evidence="1 6">Phosphoglycerate kinase</fullName>
        <ecNumber evidence="1 6">2.7.2.3</ecNumber>
    </recommendedName>
</protein>
<sequence>MTVVDGGDSMAAINEADVGDKITHILTGDGASLEFTEGRKLPGVEALKKKESE</sequence>
<dbReference type="GO" id="GO:0005524">
    <property type="term" value="F:ATP binding"/>
    <property type="evidence" value="ECO:0007669"/>
    <property type="project" value="UniProtKB-KW"/>
</dbReference>
<evidence type="ECO:0000256" key="6">
    <source>
        <dbReference type="RuleBase" id="RU000532"/>
    </source>
</evidence>
<dbReference type="GO" id="GO:0004618">
    <property type="term" value="F:phosphoglycerate kinase activity"/>
    <property type="evidence" value="ECO:0007669"/>
    <property type="project" value="UniProtKB-EC"/>
</dbReference>
<comment type="caution">
    <text evidence="7">The sequence shown here is derived from an EMBL/GenBank/DDBJ whole genome shotgun (WGS) entry which is preliminary data.</text>
</comment>
<evidence type="ECO:0000313" key="8">
    <source>
        <dbReference type="EMBL" id="PJZ62453.1"/>
    </source>
</evidence>
<dbReference type="InterPro" id="IPR036043">
    <property type="entry name" value="Phosphoglycerate_kinase_sf"/>
</dbReference>
<dbReference type="Pfam" id="PF00162">
    <property type="entry name" value="PGK"/>
    <property type="match status" value="1"/>
</dbReference>
<proteinExistence type="inferred from homology"/>
<name>A0A2M9YUS0_9LEPT</name>
<accession>A0A2M9YUS0</accession>
<comment type="catalytic activity">
    <reaction evidence="6">
        <text>(2R)-3-phosphoglycerate + ATP = (2R)-3-phospho-glyceroyl phosphate + ADP</text>
        <dbReference type="Rhea" id="RHEA:14801"/>
        <dbReference type="ChEBI" id="CHEBI:30616"/>
        <dbReference type="ChEBI" id="CHEBI:57604"/>
        <dbReference type="ChEBI" id="CHEBI:58272"/>
        <dbReference type="ChEBI" id="CHEBI:456216"/>
        <dbReference type="EC" id="2.7.2.3"/>
    </reaction>
</comment>
<dbReference type="EMBL" id="NPDU01000016">
    <property type="protein sequence ID" value="PJZ62453.1"/>
    <property type="molecule type" value="Genomic_DNA"/>
</dbReference>
<dbReference type="InterPro" id="IPR015824">
    <property type="entry name" value="Phosphoglycerate_kinase_N"/>
</dbReference>
<dbReference type="UniPathway" id="UPA00109">
    <property type="reaction ID" value="UER00185"/>
</dbReference>
<evidence type="ECO:0000313" key="10">
    <source>
        <dbReference type="Proteomes" id="UP000232188"/>
    </source>
</evidence>
<evidence type="ECO:0000256" key="1">
    <source>
        <dbReference type="ARBA" id="ARBA00013061"/>
    </source>
</evidence>
<evidence type="ECO:0000256" key="2">
    <source>
        <dbReference type="ARBA" id="ARBA00022679"/>
    </source>
</evidence>
<reference evidence="9 10" key="1">
    <citation type="submission" date="2017-07" db="EMBL/GenBank/DDBJ databases">
        <title>Leptospira spp. isolated from tropical soils.</title>
        <authorList>
            <person name="Thibeaux R."/>
            <person name="Iraola G."/>
            <person name="Ferres I."/>
            <person name="Bierque E."/>
            <person name="Girault D."/>
            <person name="Soupe-Gilbert M.-E."/>
            <person name="Picardeau M."/>
            <person name="Goarant C."/>
        </authorList>
    </citation>
    <scope>NUCLEOTIDE SEQUENCE [LARGE SCALE GENOMIC DNA]</scope>
    <source>
        <strain evidence="7 10">FH2-B-C1</strain>
        <strain evidence="8 9">FH2-B-D1</strain>
    </source>
</reference>
<evidence type="ECO:0000256" key="3">
    <source>
        <dbReference type="ARBA" id="ARBA00022741"/>
    </source>
</evidence>
<keyword evidence="9" id="KW-1185">Reference proteome</keyword>
<evidence type="ECO:0000256" key="4">
    <source>
        <dbReference type="ARBA" id="ARBA00022777"/>
    </source>
</evidence>
<dbReference type="SUPFAM" id="SSF53748">
    <property type="entry name" value="Phosphoglycerate kinase"/>
    <property type="match status" value="1"/>
</dbReference>
<dbReference type="EMBL" id="NPDV01000001">
    <property type="protein sequence ID" value="PJZ55291.1"/>
    <property type="molecule type" value="Genomic_DNA"/>
</dbReference>
<dbReference type="EC" id="2.7.2.3" evidence="1 6"/>
<comment type="similarity">
    <text evidence="6">Belongs to the phosphoglycerate kinase family.</text>
</comment>
<dbReference type="AlphaFoldDB" id="A0A2M9YUS0"/>
<gene>
    <name evidence="7" type="primary">pgk</name>
    <name evidence="8" type="ORF">CH376_08125</name>
    <name evidence="7" type="ORF">CH380_01960</name>
</gene>
<keyword evidence="5" id="KW-0067">ATP-binding</keyword>
<keyword evidence="3" id="KW-0547">Nucleotide-binding</keyword>
<evidence type="ECO:0000256" key="5">
    <source>
        <dbReference type="ARBA" id="ARBA00022840"/>
    </source>
</evidence>
<dbReference type="GO" id="GO:0006096">
    <property type="term" value="P:glycolytic process"/>
    <property type="evidence" value="ECO:0007669"/>
    <property type="project" value="UniProtKB-UniPathway"/>
</dbReference>
<dbReference type="Proteomes" id="UP000232188">
    <property type="component" value="Unassembled WGS sequence"/>
</dbReference>
<dbReference type="PRINTS" id="PR00477">
    <property type="entry name" value="PHGLYCKINASE"/>
</dbReference>